<feature type="transmembrane region" description="Helical" evidence="7">
    <location>
        <begin position="109"/>
        <end position="129"/>
    </location>
</feature>
<dbReference type="EMBL" id="NMWU01000021">
    <property type="protein sequence ID" value="PLS30994.1"/>
    <property type="molecule type" value="Genomic_DNA"/>
</dbReference>
<keyword evidence="10" id="KW-1185">Reference proteome</keyword>
<name>A0A2N5J9U6_9BIFI</name>
<keyword evidence="4 7" id="KW-1133">Transmembrane helix</keyword>
<feature type="transmembrane region" description="Helical" evidence="7">
    <location>
        <begin position="194"/>
        <end position="213"/>
    </location>
</feature>
<keyword evidence="3 7" id="KW-0812">Transmembrane</keyword>
<evidence type="ECO:0000256" key="6">
    <source>
        <dbReference type="SAM" id="MobiDB-lite"/>
    </source>
</evidence>
<dbReference type="Pfam" id="PF07690">
    <property type="entry name" value="MFS_1"/>
    <property type="match status" value="1"/>
</dbReference>
<keyword evidence="2" id="KW-0813">Transport</keyword>
<dbReference type="InterPro" id="IPR011701">
    <property type="entry name" value="MFS"/>
</dbReference>
<evidence type="ECO:0000256" key="2">
    <source>
        <dbReference type="ARBA" id="ARBA00022448"/>
    </source>
</evidence>
<evidence type="ECO:0000256" key="7">
    <source>
        <dbReference type="SAM" id="Phobius"/>
    </source>
</evidence>
<dbReference type="Gene3D" id="1.20.1720.10">
    <property type="entry name" value="Multidrug resistance protein D"/>
    <property type="match status" value="1"/>
</dbReference>
<feature type="region of interest" description="Disordered" evidence="6">
    <location>
        <begin position="1"/>
        <end position="33"/>
    </location>
</feature>
<dbReference type="GO" id="GO:0022857">
    <property type="term" value="F:transmembrane transporter activity"/>
    <property type="evidence" value="ECO:0007669"/>
    <property type="project" value="InterPro"/>
</dbReference>
<dbReference type="PROSITE" id="PS50850">
    <property type="entry name" value="MFS"/>
    <property type="match status" value="1"/>
</dbReference>
<dbReference type="AlphaFoldDB" id="A0A2N5J9U6"/>
<dbReference type="CDD" id="cd17321">
    <property type="entry name" value="MFS_MMR_MDR_like"/>
    <property type="match status" value="1"/>
</dbReference>
<feature type="transmembrane region" description="Helical" evidence="7">
    <location>
        <begin position="385"/>
        <end position="411"/>
    </location>
</feature>
<feature type="transmembrane region" description="Helical" evidence="7">
    <location>
        <begin position="457"/>
        <end position="475"/>
    </location>
</feature>
<feature type="transmembrane region" description="Helical" evidence="7">
    <location>
        <begin position="78"/>
        <end position="97"/>
    </location>
</feature>
<dbReference type="PANTHER" id="PTHR42718">
    <property type="entry name" value="MAJOR FACILITATOR SUPERFAMILY MULTIDRUG TRANSPORTER MFSC"/>
    <property type="match status" value="1"/>
</dbReference>
<evidence type="ECO:0000256" key="3">
    <source>
        <dbReference type="ARBA" id="ARBA00022692"/>
    </source>
</evidence>
<dbReference type="SUPFAM" id="SSF103473">
    <property type="entry name" value="MFS general substrate transporter"/>
    <property type="match status" value="1"/>
</dbReference>
<gene>
    <name evidence="9" type="ORF">Uis1B_1284</name>
</gene>
<dbReference type="Gene3D" id="1.20.1250.20">
    <property type="entry name" value="MFS general substrate transporter like domains"/>
    <property type="match status" value="1"/>
</dbReference>
<dbReference type="PRINTS" id="PR01036">
    <property type="entry name" value="TCRTETB"/>
</dbReference>
<accession>A0A2N5J9U6</accession>
<feature type="transmembrane region" description="Helical" evidence="7">
    <location>
        <begin position="42"/>
        <end position="66"/>
    </location>
</feature>
<feature type="transmembrane region" description="Helical" evidence="7">
    <location>
        <begin position="168"/>
        <end position="188"/>
    </location>
</feature>
<protein>
    <submittedName>
        <fullName evidence="9">MFS transporter</fullName>
    </submittedName>
</protein>
<feature type="transmembrane region" description="Helical" evidence="7">
    <location>
        <begin position="326"/>
        <end position="348"/>
    </location>
</feature>
<feature type="transmembrane region" description="Helical" evidence="7">
    <location>
        <begin position="297"/>
        <end position="320"/>
    </location>
</feature>
<feature type="compositionally biased region" description="Basic and acidic residues" evidence="6">
    <location>
        <begin position="21"/>
        <end position="33"/>
    </location>
</feature>
<feature type="transmembrane region" description="Helical" evidence="7">
    <location>
        <begin position="234"/>
        <end position="254"/>
    </location>
</feature>
<feature type="transmembrane region" description="Helical" evidence="7">
    <location>
        <begin position="432"/>
        <end position="451"/>
    </location>
</feature>
<evidence type="ECO:0000256" key="5">
    <source>
        <dbReference type="ARBA" id="ARBA00023136"/>
    </source>
</evidence>
<dbReference type="InterPro" id="IPR020846">
    <property type="entry name" value="MFS_dom"/>
</dbReference>
<sequence>MTDFARMTDDADTGAGSGEGRVSRTDVDHTHRSDRASRLSSTLTTLASAIASFLAGMDVLVVNVALPTIAADLGGDMVVRQWVVDGYTLLFAALLLLSGSLADRFGARHVFVIGTWLFAAASLFCSISWSMTALVAGRCVLGVASALLLPASMALINEANPNPRRRAWALALWGAGGASASAVGPLLGGLLTPIHWSLVFAINVPFCLMILVVSTKITVSPSRPIRFDGLGQMLALIGLTALVAGIIQIGSLGLFRPTTLVLLVVGIMSLAGFLFSQSRVPVPMMPLNLFRIRGMQVALQIGFIMIFNWYGMVFICTMFLQNQLHMGAFTAGLVFVPSAFVTIIGNIAGGRIITARGSKFSITLGVSIMIAGFVVEFLAPAPIPVWVVAAGLSVVGFGAAITTPAAAGVVLKSVDPAQAGIASAMFNTFRQVGGAIGVAVFGVVATFLPNLMLALRAVFLASAVLLAYVLAFELLRWNDR</sequence>
<organism evidence="9 10">
    <name type="scientific">Bifidobacterium margollesii</name>
    <dbReference type="NCBI Taxonomy" id="2020964"/>
    <lineage>
        <taxon>Bacteria</taxon>
        <taxon>Bacillati</taxon>
        <taxon>Actinomycetota</taxon>
        <taxon>Actinomycetes</taxon>
        <taxon>Bifidobacteriales</taxon>
        <taxon>Bifidobacteriaceae</taxon>
        <taxon>Bifidobacterium</taxon>
    </lineage>
</organism>
<evidence type="ECO:0000313" key="10">
    <source>
        <dbReference type="Proteomes" id="UP000235050"/>
    </source>
</evidence>
<feature type="transmembrane region" description="Helical" evidence="7">
    <location>
        <begin position="135"/>
        <end position="156"/>
    </location>
</feature>
<comment type="caution">
    <text evidence="9">The sequence shown here is derived from an EMBL/GenBank/DDBJ whole genome shotgun (WGS) entry which is preliminary data.</text>
</comment>
<proteinExistence type="predicted"/>
<keyword evidence="5 7" id="KW-0472">Membrane</keyword>
<feature type="domain" description="Major facilitator superfamily (MFS) profile" evidence="8">
    <location>
        <begin position="44"/>
        <end position="475"/>
    </location>
</feature>
<evidence type="ECO:0000313" key="9">
    <source>
        <dbReference type="EMBL" id="PLS30994.1"/>
    </source>
</evidence>
<feature type="transmembrane region" description="Helical" evidence="7">
    <location>
        <begin position="260"/>
        <end position="276"/>
    </location>
</feature>
<dbReference type="Proteomes" id="UP000235050">
    <property type="component" value="Unassembled WGS sequence"/>
</dbReference>
<dbReference type="InterPro" id="IPR036259">
    <property type="entry name" value="MFS_trans_sf"/>
</dbReference>
<dbReference type="GO" id="GO:0005886">
    <property type="term" value="C:plasma membrane"/>
    <property type="evidence" value="ECO:0007669"/>
    <property type="project" value="UniProtKB-SubCell"/>
</dbReference>
<evidence type="ECO:0000256" key="1">
    <source>
        <dbReference type="ARBA" id="ARBA00004651"/>
    </source>
</evidence>
<feature type="transmembrane region" description="Helical" evidence="7">
    <location>
        <begin position="360"/>
        <end position="379"/>
    </location>
</feature>
<evidence type="ECO:0000256" key="4">
    <source>
        <dbReference type="ARBA" id="ARBA00022989"/>
    </source>
</evidence>
<dbReference type="RefSeq" id="WP_243390287.1">
    <property type="nucleotide sequence ID" value="NZ_NMWU01000021.1"/>
</dbReference>
<evidence type="ECO:0000259" key="8">
    <source>
        <dbReference type="PROSITE" id="PS50850"/>
    </source>
</evidence>
<reference evidence="9 10" key="1">
    <citation type="submission" date="2017-07" db="EMBL/GenBank/DDBJ databases">
        <title>Bifidobacterium novel species.</title>
        <authorList>
            <person name="Lugli G.A."/>
            <person name="Milani C."/>
            <person name="Duranti S."/>
            <person name="Mangifesta M."/>
        </authorList>
    </citation>
    <scope>NUCLEOTIDE SEQUENCE [LARGE SCALE GENOMIC DNA]</scope>
    <source>
        <strain evidence="10">Uis1B</strain>
    </source>
</reference>
<comment type="subcellular location">
    <subcellularLocation>
        <location evidence="1">Cell membrane</location>
        <topology evidence="1">Multi-pass membrane protein</topology>
    </subcellularLocation>
</comment>
<dbReference type="PANTHER" id="PTHR42718:SF9">
    <property type="entry name" value="MAJOR FACILITATOR SUPERFAMILY MULTIDRUG TRANSPORTER MFSC"/>
    <property type="match status" value="1"/>
</dbReference>